<reference evidence="4" key="1">
    <citation type="journal article" date="2015" name="Nature">
        <title>Complex archaea that bridge the gap between prokaryotes and eukaryotes.</title>
        <authorList>
            <person name="Spang A."/>
            <person name="Saw J.H."/>
            <person name="Jorgensen S.L."/>
            <person name="Zaremba-Niedzwiedzka K."/>
            <person name="Martijn J."/>
            <person name="Lind A.E."/>
            <person name="van Eijk R."/>
            <person name="Schleper C."/>
            <person name="Guy L."/>
            <person name="Ettema T.J."/>
        </authorList>
    </citation>
    <scope>NUCLEOTIDE SEQUENCE</scope>
</reference>
<sequence>MNIALFLFCMIYCAIHKLYYIIMIGIDIKYIYLLYDTTIYCILCCSYCCHTQHKINMNDYKKEFLTKFSEHIKLATSKRVDGMSESSVRFLSKHVRDFVDDINIESFGRNDVSRFISNRTNLSLTSKSTLMFGLGKFLYWNMYISKDDFLILQKAFRAKADNWGNVLMTTRMVSDFIQGALHSSFALSRARDPWLLFILGSLGPRISQVLDLTSLDVRLLYDENMIELTLVKKKDTRQSLRKNIDIKYLPFDYKINNFVAYNLYTDYIDFLDQNYHGCEYHIINSRGDRLSDSGAGKQIKRYADLLGYEGTTAHCFRHYVCQAVCASKGIANASILMGHSSLDTTKKYINPAVFSPKELLI</sequence>
<evidence type="ECO:0000256" key="1">
    <source>
        <dbReference type="ARBA" id="ARBA00023172"/>
    </source>
</evidence>
<dbReference type="InterPro" id="IPR013762">
    <property type="entry name" value="Integrase-like_cat_sf"/>
</dbReference>
<protein>
    <recommendedName>
        <fullName evidence="3">Tyr recombinase domain-containing protein</fullName>
    </recommendedName>
</protein>
<proteinExistence type="predicted"/>
<evidence type="ECO:0000256" key="2">
    <source>
        <dbReference type="SAM" id="Phobius"/>
    </source>
</evidence>
<feature type="transmembrane region" description="Helical" evidence="2">
    <location>
        <begin position="5"/>
        <end position="24"/>
    </location>
</feature>
<dbReference type="AlphaFoldDB" id="A0A0F9REN5"/>
<keyword evidence="2" id="KW-0812">Transmembrane</keyword>
<evidence type="ECO:0000259" key="3">
    <source>
        <dbReference type="Pfam" id="PF00589"/>
    </source>
</evidence>
<keyword evidence="2" id="KW-1133">Transmembrane helix</keyword>
<comment type="caution">
    <text evidence="4">The sequence shown here is derived from an EMBL/GenBank/DDBJ whole genome shotgun (WGS) entry which is preliminary data.</text>
</comment>
<dbReference type="CDD" id="cd00397">
    <property type="entry name" value="DNA_BRE_C"/>
    <property type="match status" value="1"/>
</dbReference>
<organism evidence="4">
    <name type="scientific">marine sediment metagenome</name>
    <dbReference type="NCBI Taxonomy" id="412755"/>
    <lineage>
        <taxon>unclassified sequences</taxon>
        <taxon>metagenomes</taxon>
        <taxon>ecological metagenomes</taxon>
    </lineage>
</organism>
<dbReference type="GO" id="GO:0006310">
    <property type="term" value="P:DNA recombination"/>
    <property type="evidence" value="ECO:0007669"/>
    <property type="project" value="UniProtKB-KW"/>
</dbReference>
<evidence type="ECO:0000313" key="4">
    <source>
        <dbReference type="EMBL" id="KKN23551.1"/>
    </source>
</evidence>
<dbReference type="Gene3D" id="1.10.443.10">
    <property type="entry name" value="Intergrase catalytic core"/>
    <property type="match status" value="1"/>
</dbReference>
<dbReference type="Pfam" id="PF00589">
    <property type="entry name" value="Phage_integrase"/>
    <property type="match status" value="1"/>
</dbReference>
<keyword evidence="2" id="KW-0472">Membrane</keyword>
<dbReference type="SUPFAM" id="SSF56349">
    <property type="entry name" value="DNA breaking-rejoining enzymes"/>
    <property type="match status" value="1"/>
</dbReference>
<gene>
    <name evidence="4" type="ORF">LCGC14_0903660</name>
</gene>
<dbReference type="InterPro" id="IPR011010">
    <property type="entry name" value="DNA_brk_join_enz"/>
</dbReference>
<name>A0A0F9REN5_9ZZZZ</name>
<dbReference type="GO" id="GO:0015074">
    <property type="term" value="P:DNA integration"/>
    <property type="evidence" value="ECO:0007669"/>
    <property type="project" value="InterPro"/>
</dbReference>
<dbReference type="GO" id="GO:0003677">
    <property type="term" value="F:DNA binding"/>
    <property type="evidence" value="ECO:0007669"/>
    <property type="project" value="InterPro"/>
</dbReference>
<feature type="domain" description="Tyr recombinase" evidence="3">
    <location>
        <begin position="190"/>
        <end position="351"/>
    </location>
</feature>
<dbReference type="InterPro" id="IPR002104">
    <property type="entry name" value="Integrase_catalytic"/>
</dbReference>
<dbReference type="EMBL" id="LAZR01002959">
    <property type="protein sequence ID" value="KKN23551.1"/>
    <property type="molecule type" value="Genomic_DNA"/>
</dbReference>
<accession>A0A0F9REN5</accession>
<keyword evidence="1" id="KW-0233">DNA recombination</keyword>